<dbReference type="PANTHER" id="PTHR34980:SF2">
    <property type="entry name" value="INNER MEMBRANE PROTEIN YHAH-RELATED"/>
    <property type="match status" value="1"/>
</dbReference>
<dbReference type="GO" id="GO:0005886">
    <property type="term" value="C:plasma membrane"/>
    <property type="evidence" value="ECO:0007669"/>
    <property type="project" value="TreeGrafter"/>
</dbReference>
<dbReference type="RefSeq" id="WP_025876633.1">
    <property type="nucleotide sequence ID" value="NZ_CP118899.1"/>
</dbReference>
<dbReference type="InterPro" id="IPR008523">
    <property type="entry name" value="DUF805"/>
</dbReference>
<dbReference type="Pfam" id="PF05656">
    <property type="entry name" value="DUF805"/>
    <property type="match status" value="1"/>
</dbReference>
<proteinExistence type="predicted"/>
<sequence length="123" mass="13627">MHKMMAPLKRYAQFSGRASRSEFWWFQLFIVIVSIPLYIVSFYAGYSGSQGLILASSGLSLVMWLAFALPGIAATVRRLHDTDRSGWWLLLAMVPFAGLVLLVFLLLPSTPGGNRFGAPVPHV</sequence>
<evidence type="ECO:0000313" key="3">
    <source>
        <dbReference type="Proteomes" id="UP000191133"/>
    </source>
</evidence>
<dbReference type="PANTHER" id="PTHR34980">
    <property type="entry name" value="INNER MEMBRANE PROTEIN-RELATED-RELATED"/>
    <property type="match status" value="1"/>
</dbReference>
<feature type="transmembrane region" description="Helical" evidence="1">
    <location>
        <begin position="52"/>
        <end position="74"/>
    </location>
</feature>
<feature type="transmembrane region" description="Helical" evidence="1">
    <location>
        <begin position="23"/>
        <end position="46"/>
    </location>
</feature>
<evidence type="ECO:0000256" key="1">
    <source>
        <dbReference type="SAM" id="Phobius"/>
    </source>
</evidence>
<reference evidence="3" key="1">
    <citation type="submission" date="2016-10" db="EMBL/GenBank/DDBJ databases">
        <authorList>
            <person name="Varghese N."/>
        </authorList>
    </citation>
    <scope>NUCLEOTIDE SEQUENCE [LARGE SCALE GENOMIC DNA]</scope>
    <source>
        <strain evidence="3">92MFCol6.1</strain>
    </source>
</reference>
<dbReference type="EMBL" id="FWEU01000004">
    <property type="protein sequence ID" value="SLM25461.1"/>
    <property type="molecule type" value="Genomic_DNA"/>
</dbReference>
<accession>A0A1W1H1T4</accession>
<keyword evidence="1" id="KW-1133">Transmembrane helix</keyword>
<protein>
    <submittedName>
        <fullName evidence="2">Uncharacterized membrane protein YhaH, DUF805 family</fullName>
    </submittedName>
</protein>
<gene>
    <name evidence="2" type="ORF">SAMN04488690_3212</name>
</gene>
<name>A0A1W1H1T4_9GAMM</name>
<evidence type="ECO:0000313" key="2">
    <source>
        <dbReference type="EMBL" id="SLM25461.1"/>
    </source>
</evidence>
<organism evidence="2 3">
    <name type="scientific">Stenotrophomonas indicatrix</name>
    <dbReference type="NCBI Taxonomy" id="2045451"/>
    <lineage>
        <taxon>Bacteria</taxon>
        <taxon>Pseudomonadati</taxon>
        <taxon>Pseudomonadota</taxon>
        <taxon>Gammaproteobacteria</taxon>
        <taxon>Lysobacterales</taxon>
        <taxon>Lysobacteraceae</taxon>
        <taxon>Stenotrophomonas</taxon>
    </lineage>
</organism>
<feature type="transmembrane region" description="Helical" evidence="1">
    <location>
        <begin position="86"/>
        <end position="107"/>
    </location>
</feature>
<keyword evidence="1" id="KW-0812">Transmembrane</keyword>
<dbReference type="AlphaFoldDB" id="A0A1W1H1T4"/>
<keyword evidence="1" id="KW-0472">Membrane</keyword>
<dbReference type="Proteomes" id="UP000191133">
    <property type="component" value="Unassembled WGS sequence"/>
</dbReference>